<evidence type="ECO:0000256" key="6">
    <source>
        <dbReference type="PROSITE-ProRule" id="PRU10141"/>
    </source>
</evidence>
<keyword evidence="10" id="KW-1185">Reference proteome</keyword>
<organism evidence="9 10">
    <name type="scientific">Chlamydomonas eustigma</name>
    <dbReference type="NCBI Taxonomy" id="1157962"/>
    <lineage>
        <taxon>Eukaryota</taxon>
        <taxon>Viridiplantae</taxon>
        <taxon>Chlorophyta</taxon>
        <taxon>core chlorophytes</taxon>
        <taxon>Chlorophyceae</taxon>
        <taxon>CS clade</taxon>
        <taxon>Chlamydomonadales</taxon>
        <taxon>Chlamydomonadaceae</taxon>
        <taxon>Chlamydomonas</taxon>
    </lineage>
</organism>
<evidence type="ECO:0000256" key="1">
    <source>
        <dbReference type="ARBA" id="ARBA00022527"/>
    </source>
</evidence>
<dbReference type="Gene3D" id="3.30.200.20">
    <property type="entry name" value="Phosphorylase Kinase, domain 1"/>
    <property type="match status" value="1"/>
</dbReference>
<dbReference type="STRING" id="1157962.A0A250XL91"/>
<evidence type="ECO:0000256" key="4">
    <source>
        <dbReference type="ARBA" id="ARBA00022777"/>
    </source>
</evidence>
<evidence type="ECO:0000256" key="2">
    <source>
        <dbReference type="ARBA" id="ARBA00022679"/>
    </source>
</evidence>
<dbReference type="PROSITE" id="PS00108">
    <property type="entry name" value="PROTEIN_KINASE_ST"/>
    <property type="match status" value="1"/>
</dbReference>
<feature type="compositionally biased region" description="Polar residues" evidence="7">
    <location>
        <begin position="590"/>
        <end position="615"/>
    </location>
</feature>
<keyword evidence="2" id="KW-0808">Transferase</keyword>
<feature type="binding site" evidence="6">
    <location>
        <position position="175"/>
    </location>
    <ligand>
        <name>ATP</name>
        <dbReference type="ChEBI" id="CHEBI:30616"/>
    </ligand>
</feature>
<keyword evidence="5 6" id="KW-0067">ATP-binding</keyword>
<feature type="domain" description="Protein kinase" evidence="8">
    <location>
        <begin position="148"/>
        <end position="493"/>
    </location>
</feature>
<dbReference type="InterPro" id="IPR017441">
    <property type="entry name" value="Protein_kinase_ATP_BS"/>
</dbReference>
<dbReference type="PANTHER" id="PTHR44329">
    <property type="entry name" value="SERINE/THREONINE-PROTEIN KINASE TNNI3K-RELATED"/>
    <property type="match status" value="1"/>
</dbReference>
<dbReference type="InterPro" id="IPR011009">
    <property type="entry name" value="Kinase-like_dom_sf"/>
</dbReference>
<dbReference type="AlphaFoldDB" id="A0A250XL91"/>
<dbReference type="Gene3D" id="1.10.510.10">
    <property type="entry name" value="Transferase(Phosphotransferase) domain 1"/>
    <property type="match status" value="1"/>
</dbReference>
<dbReference type="PROSITE" id="PS00107">
    <property type="entry name" value="PROTEIN_KINASE_ATP"/>
    <property type="match status" value="1"/>
</dbReference>
<dbReference type="PROSITE" id="PS50011">
    <property type="entry name" value="PROTEIN_KINASE_DOM"/>
    <property type="match status" value="1"/>
</dbReference>
<evidence type="ECO:0000313" key="10">
    <source>
        <dbReference type="Proteomes" id="UP000232323"/>
    </source>
</evidence>
<dbReference type="InterPro" id="IPR051681">
    <property type="entry name" value="Ser/Thr_Kinases-Pseudokinases"/>
</dbReference>
<sequence length="615" mass="67278">MKHFARMLCCFSGPKESPPPQKPGDKLVSLPEPVQAVHKVEIEQIDNEIQLSESFSAPNECQDILISLEEQISVRRTSDAPPAPSLSPQDSDVALQRVTHEASSIRQHHSAKGTSSNQLLESSATEFWDKMCKTTSENMMCEALLLGLSRVRMLGAGGFGCVFQARWRHVEVAVKILTSNGTDHIDEMTKIEAQICEGLRHPNVIQTFQTRRAVVSQAWLDEITEKEGPHGMEDDAMRSLHTTMNFDAEMIDPRVLQCFESNDGFGAPDVADPSEPKYLSARDILSKAKVSAGNTVTVIIMELANVGTLDEAIKVRMFDLQDSNQRKTRQIFRAILRTMRDVAQGLSALHDMEIIHCDLKPSNVLLKGNRGDWRGFMAAVCDFGLSKIVHLNVEPEQKPFGTLIYMAPERFRRNMCKKSDIYSWGIILYQVVTSTEPYKDIPSGVIVSGVTAGKLRPKWPKGHLPELQQLYEKCVLQDPDARPSAGELVQALIEIENKLRLSMAANKLAIQTAPKPAPLPRMQAIAAALAAGSNSSAGSAGSFPGSPSAHGGNNGAPPHPAEVVAALEKQISAAPTAMRKPSASGMKPSYNGNNPTKFRTPSDMGTTPQSPRVPH</sequence>
<dbReference type="SMART" id="SM00220">
    <property type="entry name" value="S_TKc"/>
    <property type="match status" value="1"/>
</dbReference>
<proteinExistence type="predicted"/>
<dbReference type="PANTHER" id="PTHR44329:SF214">
    <property type="entry name" value="PROTEIN KINASE DOMAIN-CONTAINING PROTEIN"/>
    <property type="match status" value="1"/>
</dbReference>
<protein>
    <recommendedName>
        <fullName evidence="8">Protein kinase domain-containing protein</fullName>
    </recommendedName>
</protein>
<dbReference type="GO" id="GO:0004674">
    <property type="term" value="F:protein serine/threonine kinase activity"/>
    <property type="evidence" value="ECO:0007669"/>
    <property type="project" value="UniProtKB-KW"/>
</dbReference>
<accession>A0A250XL91</accession>
<dbReference type="OrthoDB" id="1711006at2759"/>
<dbReference type="Pfam" id="PF07714">
    <property type="entry name" value="PK_Tyr_Ser-Thr"/>
    <property type="match status" value="1"/>
</dbReference>
<keyword evidence="3 6" id="KW-0547">Nucleotide-binding</keyword>
<dbReference type="InterPro" id="IPR001245">
    <property type="entry name" value="Ser-Thr/Tyr_kinase_cat_dom"/>
</dbReference>
<dbReference type="InterPro" id="IPR000719">
    <property type="entry name" value="Prot_kinase_dom"/>
</dbReference>
<dbReference type="EMBL" id="BEGY01000109">
    <property type="protein sequence ID" value="GAX83871.1"/>
    <property type="molecule type" value="Genomic_DNA"/>
</dbReference>
<feature type="region of interest" description="Disordered" evidence="7">
    <location>
        <begin position="535"/>
        <end position="615"/>
    </location>
</feature>
<dbReference type="Pfam" id="PF00069">
    <property type="entry name" value="Pkinase"/>
    <property type="match status" value="1"/>
</dbReference>
<dbReference type="GO" id="GO:0005524">
    <property type="term" value="F:ATP binding"/>
    <property type="evidence" value="ECO:0007669"/>
    <property type="project" value="UniProtKB-UniRule"/>
</dbReference>
<feature type="region of interest" description="Disordered" evidence="7">
    <location>
        <begin position="76"/>
        <end position="118"/>
    </location>
</feature>
<keyword evidence="1" id="KW-0723">Serine/threonine-protein kinase</keyword>
<evidence type="ECO:0000256" key="5">
    <source>
        <dbReference type="ARBA" id="ARBA00022840"/>
    </source>
</evidence>
<feature type="compositionally biased region" description="Low complexity" evidence="7">
    <location>
        <begin position="535"/>
        <end position="551"/>
    </location>
</feature>
<gene>
    <name evidence="9" type="ORF">CEUSTIGMA_g11296.t1</name>
</gene>
<dbReference type="SUPFAM" id="SSF56112">
    <property type="entry name" value="Protein kinase-like (PK-like)"/>
    <property type="match status" value="1"/>
</dbReference>
<evidence type="ECO:0000313" key="9">
    <source>
        <dbReference type="EMBL" id="GAX83871.1"/>
    </source>
</evidence>
<comment type="caution">
    <text evidence="9">The sequence shown here is derived from an EMBL/GenBank/DDBJ whole genome shotgun (WGS) entry which is preliminary data.</text>
</comment>
<dbReference type="Proteomes" id="UP000232323">
    <property type="component" value="Unassembled WGS sequence"/>
</dbReference>
<evidence type="ECO:0000256" key="3">
    <source>
        <dbReference type="ARBA" id="ARBA00022741"/>
    </source>
</evidence>
<keyword evidence="4" id="KW-0418">Kinase</keyword>
<name>A0A250XL91_9CHLO</name>
<dbReference type="InterPro" id="IPR008271">
    <property type="entry name" value="Ser/Thr_kinase_AS"/>
</dbReference>
<evidence type="ECO:0000256" key="7">
    <source>
        <dbReference type="SAM" id="MobiDB-lite"/>
    </source>
</evidence>
<evidence type="ECO:0000259" key="8">
    <source>
        <dbReference type="PROSITE" id="PS50011"/>
    </source>
</evidence>
<reference evidence="9 10" key="1">
    <citation type="submission" date="2017-08" db="EMBL/GenBank/DDBJ databases">
        <title>Acidophilic green algal genome provides insights into adaptation to an acidic environment.</title>
        <authorList>
            <person name="Hirooka S."/>
            <person name="Hirose Y."/>
            <person name="Kanesaki Y."/>
            <person name="Higuchi S."/>
            <person name="Fujiwara T."/>
            <person name="Onuma R."/>
            <person name="Era A."/>
            <person name="Ohbayashi R."/>
            <person name="Uzuka A."/>
            <person name="Nozaki H."/>
            <person name="Yoshikawa H."/>
            <person name="Miyagishima S.Y."/>
        </authorList>
    </citation>
    <scope>NUCLEOTIDE SEQUENCE [LARGE SCALE GENOMIC DNA]</scope>
    <source>
        <strain evidence="9 10">NIES-2499</strain>
    </source>
</reference>